<dbReference type="EMBL" id="JBEPMB010000001">
    <property type="protein sequence ID" value="MET3612087.1"/>
    <property type="molecule type" value="Genomic_DNA"/>
</dbReference>
<dbReference type="Proteomes" id="UP001549047">
    <property type="component" value="Unassembled WGS sequence"/>
</dbReference>
<evidence type="ECO:0000313" key="2">
    <source>
        <dbReference type="Proteomes" id="UP001549047"/>
    </source>
</evidence>
<gene>
    <name evidence="1" type="ORF">ABID16_000392</name>
</gene>
<dbReference type="RefSeq" id="WP_354554674.1">
    <property type="nucleotide sequence ID" value="NZ_JBEPMB010000001.1"/>
</dbReference>
<proteinExistence type="predicted"/>
<accession>A0ABV2IUD4</accession>
<keyword evidence="2" id="KW-1185">Reference proteome</keyword>
<organism evidence="1 2">
    <name type="scientific">Rhizobium aquaticum</name>
    <dbReference type="NCBI Taxonomy" id="1549636"/>
    <lineage>
        <taxon>Bacteria</taxon>
        <taxon>Pseudomonadati</taxon>
        <taxon>Pseudomonadota</taxon>
        <taxon>Alphaproteobacteria</taxon>
        <taxon>Hyphomicrobiales</taxon>
        <taxon>Rhizobiaceae</taxon>
        <taxon>Rhizobium/Agrobacterium group</taxon>
        <taxon>Rhizobium</taxon>
    </lineage>
</organism>
<sequence length="98" mass="11154">MAWYRNSYECTECGEEWEDEWSCCCDDECPNCGSSDWSPVDSENLSVIVETDDEMTFSIYYSPADAGHCPDYVLLAETKIKNLALFLQKLAFQLSAPE</sequence>
<reference evidence="1 2" key="1">
    <citation type="submission" date="2024-06" db="EMBL/GenBank/DDBJ databases">
        <title>Genomic Encyclopedia of Type Strains, Phase IV (KMG-IV): sequencing the most valuable type-strain genomes for metagenomic binning, comparative biology and taxonomic classification.</title>
        <authorList>
            <person name="Goeker M."/>
        </authorList>
    </citation>
    <scope>NUCLEOTIDE SEQUENCE [LARGE SCALE GENOMIC DNA]</scope>
    <source>
        <strain evidence="1 2">DSM 29780</strain>
    </source>
</reference>
<protein>
    <submittedName>
        <fullName evidence="1">Nucleic acid-binding Zn-ribbon protein</fullName>
    </submittedName>
</protein>
<name>A0ABV2IUD4_9HYPH</name>
<evidence type="ECO:0000313" key="1">
    <source>
        <dbReference type="EMBL" id="MET3612087.1"/>
    </source>
</evidence>
<comment type="caution">
    <text evidence="1">The sequence shown here is derived from an EMBL/GenBank/DDBJ whole genome shotgun (WGS) entry which is preliminary data.</text>
</comment>